<dbReference type="EMBL" id="MGGR01000037">
    <property type="protein sequence ID" value="OGM31938.1"/>
    <property type="molecule type" value="Genomic_DNA"/>
</dbReference>
<proteinExistence type="predicted"/>
<evidence type="ECO:0000313" key="2">
    <source>
        <dbReference type="Proteomes" id="UP000177169"/>
    </source>
</evidence>
<dbReference type="InterPro" id="IPR007460">
    <property type="entry name" value="BrnT_toxin"/>
</dbReference>
<dbReference type="AlphaFoldDB" id="A0A1F7YYY2"/>
<accession>A0A1F7YYY2</accession>
<dbReference type="Proteomes" id="UP000177169">
    <property type="component" value="Unassembled WGS sequence"/>
</dbReference>
<dbReference type="Pfam" id="PF04365">
    <property type="entry name" value="BrnT_toxin"/>
    <property type="match status" value="1"/>
</dbReference>
<dbReference type="InterPro" id="IPR038573">
    <property type="entry name" value="BrnT_sf"/>
</dbReference>
<sequence>MAKLPTPLAFDWDKGNIEKNWINHKVHYKETEEVFLNRPLMIFPDIKHSILEKRFQALGVTDNKRELSIFFTIRNKKIRIISARNQNKKEKQRYAKKEN</sequence>
<comment type="caution">
    <text evidence="1">The sequence shown here is derived from an EMBL/GenBank/DDBJ whole genome shotgun (WGS) entry which is preliminary data.</text>
</comment>
<reference evidence="1 2" key="1">
    <citation type="journal article" date="2016" name="Nat. Commun.">
        <title>Thousands of microbial genomes shed light on interconnected biogeochemical processes in an aquifer system.</title>
        <authorList>
            <person name="Anantharaman K."/>
            <person name="Brown C.T."/>
            <person name="Hug L.A."/>
            <person name="Sharon I."/>
            <person name="Castelle C.J."/>
            <person name="Probst A.J."/>
            <person name="Thomas B.C."/>
            <person name="Singh A."/>
            <person name="Wilkins M.J."/>
            <person name="Karaoz U."/>
            <person name="Brodie E.L."/>
            <person name="Williams K.H."/>
            <person name="Hubbard S.S."/>
            <person name="Banfield J.F."/>
        </authorList>
    </citation>
    <scope>NUCLEOTIDE SEQUENCE [LARGE SCALE GENOMIC DNA]</scope>
</reference>
<gene>
    <name evidence="1" type="ORF">A3D01_00715</name>
</gene>
<evidence type="ECO:0000313" key="1">
    <source>
        <dbReference type="EMBL" id="OGM31938.1"/>
    </source>
</evidence>
<dbReference type="Gene3D" id="3.10.450.530">
    <property type="entry name" value="Ribonuclease toxin, BrnT, of type II toxin-antitoxin system"/>
    <property type="match status" value="1"/>
</dbReference>
<organism evidence="1 2">
    <name type="scientific">Candidatus Woesebacteria bacterium RIFCSPHIGHO2_02_FULL_39_13</name>
    <dbReference type="NCBI Taxonomy" id="1802505"/>
    <lineage>
        <taxon>Bacteria</taxon>
        <taxon>Candidatus Woeseibacteriota</taxon>
    </lineage>
</organism>
<protein>
    <recommendedName>
        <fullName evidence="3">BrnT family toxin</fullName>
    </recommendedName>
</protein>
<evidence type="ECO:0008006" key="3">
    <source>
        <dbReference type="Google" id="ProtNLM"/>
    </source>
</evidence>
<name>A0A1F7YYY2_9BACT</name>
<dbReference type="STRING" id="1802505.A3D01_00715"/>